<dbReference type="Gene3D" id="3.40.50.970">
    <property type="match status" value="1"/>
</dbReference>
<name>A0AAD1NYC5_THETH</name>
<accession>A0AAD1NYC5</accession>
<organism evidence="1 2">
    <name type="scientific">Thermus thermophilus</name>
    <dbReference type="NCBI Taxonomy" id="274"/>
    <lineage>
        <taxon>Bacteria</taxon>
        <taxon>Thermotogati</taxon>
        <taxon>Deinococcota</taxon>
        <taxon>Deinococci</taxon>
        <taxon>Thermales</taxon>
        <taxon>Thermaceae</taxon>
        <taxon>Thermus</taxon>
    </lineage>
</organism>
<evidence type="ECO:0000313" key="1">
    <source>
        <dbReference type="EMBL" id="BCZ86827.1"/>
    </source>
</evidence>
<dbReference type="AlphaFoldDB" id="A0AAD1NYC5"/>
<reference evidence="1" key="1">
    <citation type="submission" date="2021-07" db="EMBL/GenBank/DDBJ databases">
        <title>Complete genome sequences of four Thermus thermophilus strains isolated from Arima Hot Spring in Japan.</title>
        <authorList>
            <person name="Tomariguchi N."/>
            <person name="Ueno Y."/>
            <person name="Miyazaki K."/>
        </authorList>
    </citation>
    <scope>NUCLEOTIDE SEQUENCE</scope>
    <source>
        <strain evidence="1">AA1-1</strain>
    </source>
</reference>
<dbReference type="Proteomes" id="UP000825379">
    <property type="component" value="Chromosome"/>
</dbReference>
<evidence type="ECO:0008006" key="3">
    <source>
        <dbReference type="Google" id="ProtNLM"/>
    </source>
</evidence>
<sequence>MRVLNMVQAINEALDLALSRDERVLVFGEDVGRLGGGLPGHGGPAGEVRREAGL</sequence>
<evidence type="ECO:0000313" key="2">
    <source>
        <dbReference type="Proteomes" id="UP000825379"/>
    </source>
</evidence>
<dbReference type="EMBL" id="AP024926">
    <property type="protein sequence ID" value="BCZ86827.1"/>
    <property type="molecule type" value="Genomic_DNA"/>
</dbReference>
<protein>
    <recommendedName>
        <fullName evidence="3">Alpha-ketoacid dehydrogenase subunit beta</fullName>
    </recommendedName>
</protein>
<dbReference type="InterPro" id="IPR029061">
    <property type="entry name" value="THDP-binding"/>
</dbReference>
<dbReference type="SUPFAM" id="SSF52518">
    <property type="entry name" value="Thiamin diphosphate-binding fold (THDP-binding)"/>
    <property type="match status" value="1"/>
</dbReference>
<proteinExistence type="predicted"/>
<gene>
    <name evidence="1" type="ORF">TthAA11_10090</name>
</gene>